<comment type="caution">
    <text evidence="2">The sequence shown here is derived from an EMBL/GenBank/DDBJ whole genome shotgun (WGS) entry which is preliminary data.</text>
</comment>
<dbReference type="Proteomes" id="UP000568839">
    <property type="component" value="Unassembled WGS sequence"/>
</dbReference>
<proteinExistence type="predicted"/>
<evidence type="ECO:0000256" key="1">
    <source>
        <dbReference type="SAM" id="MobiDB-lite"/>
    </source>
</evidence>
<dbReference type="RefSeq" id="WP_246407214.1">
    <property type="nucleotide sequence ID" value="NZ_JACHHJ010000002.1"/>
</dbReference>
<evidence type="ECO:0000313" key="2">
    <source>
        <dbReference type="EMBL" id="MBB6449841.1"/>
    </source>
</evidence>
<reference evidence="2 3" key="1">
    <citation type="submission" date="2020-08" db="EMBL/GenBank/DDBJ databases">
        <title>Genomic Encyclopedia of Type Strains, Phase IV (KMG-IV): sequencing the most valuable type-strain genomes for metagenomic binning, comparative biology and taxonomic classification.</title>
        <authorList>
            <person name="Goeker M."/>
        </authorList>
    </citation>
    <scope>NUCLEOTIDE SEQUENCE [LARGE SCALE GENOMIC DNA]</scope>
    <source>
        <strain evidence="2 3">DSM 21769</strain>
    </source>
</reference>
<dbReference type="EMBL" id="JACHHJ010000002">
    <property type="protein sequence ID" value="MBB6449841.1"/>
    <property type="molecule type" value="Genomic_DNA"/>
</dbReference>
<gene>
    <name evidence="2" type="ORF">HNR44_001819</name>
</gene>
<evidence type="ECO:0000313" key="3">
    <source>
        <dbReference type="Proteomes" id="UP000568839"/>
    </source>
</evidence>
<dbReference type="AlphaFoldDB" id="A0A841PU69"/>
<feature type="region of interest" description="Disordered" evidence="1">
    <location>
        <begin position="54"/>
        <end position="89"/>
    </location>
</feature>
<sequence>MASQRDVKQSKELVQTLLGVKGETYNDWLHTQHQAYISEHQDLIMEGLLHYQGIQEEKTSKQPSEKKNVDKTKTDEHAHSSSLQGEEEA</sequence>
<organism evidence="2 3">
    <name type="scientific">Geomicrobium halophilum</name>
    <dbReference type="NCBI Taxonomy" id="549000"/>
    <lineage>
        <taxon>Bacteria</taxon>
        <taxon>Bacillati</taxon>
        <taxon>Bacillota</taxon>
        <taxon>Bacilli</taxon>
        <taxon>Bacillales</taxon>
        <taxon>Geomicrobium</taxon>
    </lineage>
</organism>
<accession>A0A841PU69</accession>
<feature type="compositionally biased region" description="Basic and acidic residues" evidence="1">
    <location>
        <begin position="55"/>
        <end position="79"/>
    </location>
</feature>
<feature type="compositionally biased region" description="Polar residues" evidence="1">
    <location>
        <begin position="80"/>
        <end position="89"/>
    </location>
</feature>
<keyword evidence="3" id="KW-1185">Reference proteome</keyword>
<protein>
    <submittedName>
        <fullName evidence="2">Uncharacterized protein</fullName>
    </submittedName>
</protein>
<name>A0A841PU69_9BACL</name>